<evidence type="ECO:0008006" key="4">
    <source>
        <dbReference type="Google" id="ProtNLM"/>
    </source>
</evidence>
<comment type="caution">
    <text evidence="2">The sequence shown here is derived from an EMBL/GenBank/DDBJ whole genome shotgun (WGS) entry which is preliminary data.</text>
</comment>
<protein>
    <recommendedName>
        <fullName evidence="4">Zinc ribbon domain-containing protein</fullName>
    </recommendedName>
</protein>
<dbReference type="RefSeq" id="WP_199388724.1">
    <property type="nucleotide sequence ID" value="NZ_JAEMHL010000003.1"/>
</dbReference>
<reference evidence="2 3" key="1">
    <citation type="submission" date="2020-12" db="EMBL/GenBank/DDBJ databases">
        <title>Geomonas sp. Red421, isolated from paddy soil.</title>
        <authorList>
            <person name="Xu Z."/>
            <person name="Zhang Z."/>
            <person name="Masuda Y."/>
            <person name="Itoh H."/>
            <person name="Senoo K."/>
        </authorList>
    </citation>
    <scope>NUCLEOTIDE SEQUENCE [LARGE SCALE GENOMIC DNA]</scope>
    <source>
        <strain evidence="2 3">Red421</strain>
    </source>
</reference>
<evidence type="ECO:0000313" key="2">
    <source>
        <dbReference type="EMBL" id="MBJ6750207.1"/>
    </source>
</evidence>
<keyword evidence="1" id="KW-1133">Transmembrane helix</keyword>
<dbReference type="EMBL" id="JAEMHL010000003">
    <property type="protein sequence ID" value="MBJ6750207.1"/>
    <property type="molecule type" value="Genomic_DNA"/>
</dbReference>
<evidence type="ECO:0000313" key="3">
    <source>
        <dbReference type="Proteomes" id="UP000614714"/>
    </source>
</evidence>
<keyword evidence="3" id="KW-1185">Reference proteome</keyword>
<name>A0ABS0YD20_9BACT</name>
<accession>A0ABS0YD20</accession>
<feature type="transmembrane region" description="Helical" evidence="1">
    <location>
        <begin position="130"/>
        <end position="150"/>
    </location>
</feature>
<keyword evidence="1" id="KW-0812">Transmembrane</keyword>
<gene>
    <name evidence="2" type="ORF">JFN91_08285</name>
</gene>
<keyword evidence="1" id="KW-0472">Membrane</keyword>
<dbReference type="Proteomes" id="UP000614714">
    <property type="component" value="Unassembled WGS sequence"/>
</dbReference>
<organism evidence="2 3">
    <name type="scientific">Geomonas anaerohicana</name>
    <dbReference type="NCBI Taxonomy" id="2798583"/>
    <lineage>
        <taxon>Bacteria</taxon>
        <taxon>Pseudomonadati</taxon>
        <taxon>Thermodesulfobacteriota</taxon>
        <taxon>Desulfuromonadia</taxon>
        <taxon>Geobacterales</taxon>
        <taxon>Geobacteraceae</taxon>
        <taxon>Geomonas</taxon>
    </lineage>
</organism>
<dbReference type="Gene3D" id="2.20.28.160">
    <property type="match status" value="1"/>
</dbReference>
<evidence type="ECO:0000256" key="1">
    <source>
        <dbReference type="SAM" id="Phobius"/>
    </source>
</evidence>
<sequence length="304" mass="32555">MKSTCPKCQAQIELHLEAVSEKGTAAACPSCKAKLYVHRESFGARAFRKIGQVSCAACGEQLGQEIFCLGCGAPYPEYLVTSPGSKPTPLPKTEGGSGSFSLPAPSAKLYLPQVSRTASSDTAVNRPQNLGAVIAVLLVLALGAAGFTYYNKLKAEKAFVESFVKLTYCIHSGQLRSKDAATKIAAEWKTASVQRTAPHMPAEDEKDFSILATQIEDLQAKTATPPEKYKQSSEAVAALNAASKKMQALALSPSPTVNELVDATAKFDTEYQGAVRNFKSTLPEDLKQELKSASKRYKALQTLL</sequence>
<proteinExistence type="predicted"/>